<dbReference type="EMBL" id="BMQA01000025">
    <property type="protein sequence ID" value="GGJ40795.1"/>
    <property type="molecule type" value="Genomic_DNA"/>
</dbReference>
<keyword evidence="4" id="KW-0804">Transcription</keyword>
<dbReference type="Gene3D" id="1.10.10.60">
    <property type="entry name" value="Homeodomain-like"/>
    <property type="match status" value="1"/>
</dbReference>
<feature type="domain" description="HTH tetR-type" evidence="6">
    <location>
        <begin position="19"/>
        <end position="79"/>
    </location>
</feature>
<keyword evidence="1" id="KW-0678">Repressor</keyword>
<protein>
    <submittedName>
        <fullName evidence="7">TetR family transcriptional regulator</fullName>
    </submittedName>
</protein>
<dbReference type="Proteomes" id="UP000657574">
    <property type="component" value="Unassembled WGS sequence"/>
</dbReference>
<dbReference type="InterPro" id="IPR009057">
    <property type="entry name" value="Homeodomain-like_sf"/>
</dbReference>
<dbReference type="GO" id="GO:0003700">
    <property type="term" value="F:DNA-binding transcription factor activity"/>
    <property type="evidence" value="ECO:0007669"/>
    <property type="project" value="TreeGrafter"/>
</dbReference>
<gene>
    <name evidence="7" type="ORF">GCM10010121_059820</name>
</gene>
<dbReference type="InterPro" id="IPR050109">
    <property type="entry name" value="HTH-type_TetR-like_transc_reg"/>
</dbReference>
<evidence type="ECO:0000259" key="6">
    <source>
        <dbReference type="PROSITE" id="PS50977"/>
    </source>
</evidence>
<organism evidence="7 8">
    <name type="scientific">Streptomyces brasiliensis</name>
    <dbReference type="NCBI Taxonomy" id="1954"/>
    <lineage>
        <taxon>Bacteria</taxon>
        <taxon>Bacillati</taxon>
        <taxon>Actinomycetota</taxon>
        <taxon>Actinomycetes</taxon>
        <taxon>Kitasatosporales</taxon>
        <taxon>Streptomycetaceae</taxon>
        <taxon>Streptomyces</taxon>
    </lineage>
</organism>
<comment type="caution">
    <text evidence="7">The sequence shown here is derived from an EMBL/GenBank/DDBJ whole genome shotgun (WGS) entry which is preliminary data.</text>
</comment>
<keyword evidence="2" id="KW-0805">Transcription regulation</keyword>
<evidence type="ECO:0000256" key="3">
    <source>
        <dbReference type="ARBA" id="ARBA00023125"/>
    </source>
</evidence>
<dbReference type="InterPro" id="IPR041490">
    <property type="entry name" value="KstR2_TetR_C"/>
</dbReference>
<dbReference type="Pfam" id="PF00440">
    <property type="entry name" value="TetR_N"/>
    <property type="match status" value="1"/>
</dbReference>
<reference evidence="7" key="1">
    <citation type="journal article" date="2014" name="Int. J. Syst. Evol. Microbiol.">
        <title>Complete genome sequence of Corynebacterium casei LMG S-19264T (=DSM 44701T), isolated from a smear-ripened cheese.</title>
        <authorList>
            <consortium name="US DOE Joint Genome Institute (JGI-PGF)"/>
            <person name="Walter F."/>
            <person name="Albersmeier A."/>
            <person name="Kalinowski J."/>
            <person name="Ruckert C."/>
        </authorList>
    </citation>
    <scope>NUCLEOTIDE SEQUENCE</scope>
    <source>
        <strain evidence="7">JCM 3086</strain>
    </source>
</reference>
<dbReference type="InterPro" id="IPR036271">
    <property type="entry name" value="Tet_transcr_reg_TetR-rel_C_sf"/>
</dbReference>
<sequence>MSETSREWPRPKIRPRKAEVRNDQIFEAAARLFYEKGYAATSLQDLAGAVGLKKGSLYYYIDSKKDLLFAITDYAHRFFVELTENAKAEGGTPLQTLERMLFQHARFAAEHFHVTAAFYNERPTLSDAYQERIVATRDAYEASLRRLVRSGQEAGEFAADLDSRLAVFGVLGMINWIHQWYRPEGTLSPSEIATALSRQAVRSLMPRTDAG</sequence>
<dbReference type="GO" id="GO:0000976">
    <property type="term" value="F:transcription cis-regulatory region binding"/>
    <property type="evidence" value="ECO:0007669"/>
    <property type="project" value="TreeGrafter"/>
</dbReference>
<evidence type="ECO:0000256" key="2">
    <source>
        <dbReference type="ARBA" id="ARBA00023015"/>
    </source>
</evidence>
<keyword evidence="8" id="KW-1185">Reference proteome</keyword>
<dbReference type="PRINTS" id="PR00455">
    <property type="entry name" value="HTHTETR"/>
</dbReference>
<dbReference type="SUPFAM" id="SSF48498">
    <property type="entry name" value="Tetracyclin repressor-like, C-terminal domain"/>
    <property type="match status" value="1"/>
</dbReference>
<feature type="DNA-binding region" description="H-T-H motif" evidence="5">
    <location>
        <begin position="42"/>
        <end position="61"/>
    </location>
</feature>
<dbReference type="InterPro" id="IPR001647">
    <property type="entry name" value="HTH_TetR"/>
</dbReference>
<dbReference type="AlphaFoldDB" id="A0A917L1W4"/>
<evidence type="ECO:0000256" key="5">
    <source>
        <dbReference type="PROSITE-ProRule" id="PRU00335"/>
    </source>
</evidence>
<dbReference type="Pfam" id="PF17932">
    <property type="entry name" value="TetR_C_24"/>
    <property type="match status" value="1"/>
</dbReference>
<evidence type="ECO:0000256" key="1">
    <source>
        <dbReference type="ARBA" id="ARBA00022491"/>
    </source>
</evidence>
<name>A0A917L1W4_9ACTN</name>
<dbReference type="RefSeq" id="WP_189314384.1">
    <property type="nucleotide sequence ID" value="NZ_BMQA01000025.1"/>
</dbReference>
<evidence type="ECO:0000256" key="4">
    <source>
        <dbReference type="ARBA" id="ARBA00023163"/>
    </source>
</evidence>
<evidence type="ECO:0000313" key="8">
    <source>
        <dbReference type="Proteomes" id="UP000657574"/>
    </source>
</evidence>
<accession>A0A917L1W4</accession>
<dbReference type="PROSITE" id="PS50977">
    <property type="entry name" value="HTH_TETR_2"/>
    <property type="match status" value="1"/>
</dbReference>
<dbReference type="Gene3D" id="1.10.357.10">
    <property type="entry name" value="Tetracycline Repressor, domain 2"/>
    <property type="match status" value="1"/>
</dbReference>
<dbReference type="PANTHER" id="PTHR30055">
    <property type="entry name" value="HTH-TYPE TRANSCRIPTIONAL REGULATOR RUTR"/>
    <property type="match status" value="1"/>
</dbReference>
<dbReference type="SUPFAM" id="SSF46689">
    <property type="entry name" value="Homeodomain-like"/>
    <property type="match status" value="1"/>
</dbReference>
<evidence type="ECO:0000313" key="7">
    <source>
        <dbReference type="EMBL" id="GGJ40795.1"/>
    </source>
</evidence>
<proteinExistence type="predicted"/>
<reference evidence="7" key="2">
    <citation type="submission" date="2020-09" db="EMBL/GenBank/DDBJ databases">
        <authorList>
            <person name="Sun Q."/>
            <person name="Ohkuma M."/>
        </authorList>
    </citation>
    <scope>NUCLEOTIDE SEQUENCE</scope>
    <source>
        <strain evidence="7">JCM 3086</strain>
    </source>
</reference>
<keyword evidence="3 5" id="KW-0238">DNA-binding</keyword>
<dbReference type="PANTHER" id="PTHR30055:SF175">
    <property type="entry name" value="HTH-TYPE TRANSCRIPTIONAL REPRESSOR KSTR2"/>
    <property type="match status" value="1"/>
</dbReference>